<accession>A0A9W9JRF2</accession>
<dbReference type="AlphaFoldDB" id="A0A9W9JRF2"/>
<organism evidence="2 3">
    <name type="scientific">Penicillium cf. griseofulvum</name>
    <dbReference type="NCBI Taxonomy" id="2972120"/>
    <lineage>
        <taxon>Eukaryota</taxon>
        <taxon>Fungi</taxon>
        <taxon>Dikarya</taxon>
        <taxon>Ascomycota</taxon>
        <taxon>Pezizomycotina</taxon>
        <taxon>Eurotiomycetes</taxon>
        <taxon>Eurotiomycetidae</taxon>
        <taxon>Eurotiales</taxon>
        <taxon>Aspergillaceae</taxon>
        <taxon>Penicillium</taxon>
    </lineage>
</organism>
<dbReference type="Proteomes" id="UP001150879">
    <property type="component" value="Unassembled WGS sequence"/>
</dbReference>
<feature type="region of interest" description="Disordered" evidence="1">
    <location>
        <begin position="84"/>
        <end position="107"/>
    </location>
</feature>
<feature type="region of interest" description="Disordered" evidence="1">
    <location>
        <begin position="1"/>
        <end position="44"/>
    </location>
</feature>
<reference evidence="2" key="2">
    <citation type="journal article" date="2023" name="IMA Fungus">
        <title>Comparative genomic study of the Penicillium genus elucidates a diverse pangenome and 15 lateral gene transfer events.</title>
        <authorList>
            <person name="Petersen C."/>
            <person name="Sorensen T."/>
            <person name="Nielsen M.R."/>
            <person name="Sondergaard T.E."/>
            <person name="Sorensen J.L."/>
            <person name="Fitzpatrick D.A."/>
            <person name="Frisvad J.C."/>
            <person name="Nielsen K.L."/>
        </authorList>
    </citation>
    <scope>NUCLEOTIDE SEQUENCE</scope>
    <source>
        <strain evidence="2">IBT 16849</strain>
    </source>
</reference>
<dbReference type="OrthoDB" id="3495704at2759"/>
<evidence type="ECO:0000313" key="3">
    <source>
        <dbReference type="Proteomes" id="UP001150879"/>
    </source>
</evidence>
<protein>
    <submittedName>
        <fullName evidence="2">Uncharacterized protein</fullName>
    </submittedName>
</protein>
<reference evidence="2" key="1">
    <citation type="submission" date="2022-11" db="EMBL/GenBank/DDBJ databases">
        <authorList>
            <person name="Petersen C."/>
        </authorList>
    </citation>
    <scope>NUCLEOTIDE SEQUENCE</scope>
    <source>
        <strain evidence="2">IBT 16849</strain>
    </source>
</reference>
<feature type="compositionally biased region" description="Polar residues" evidence="1">
    <location>
        <begin position="15"/>
        <end position="31"/>
    </location>
</feature>
<comment type="caution">
    <text evidence="2">The sequence shown here is derived from an EMBL/GenBank/DDBJ whole genome shotgun (WGS) entry which is preliminary data.</text>
</comment>
<name>A0A9W9JRF2_9EURO</name>
<gene>
    <name evidence="2" type="ORF">N7472_004449</name>
</gene>
<evidence type="ECO:0000256" key="1">
    <source>
        <dbReference type="SAM" id="MobiDB-lite"/>
    </source>
</evidence>
<keyword evidence="3" id="KW-1185">Reference proteome</keyword>
<dbReference type="EMBL" id="JAPQKP010000003">
    <property type="protein sequence ID" value="KAJ5199245.1"/>
    <property type="molecule type" value="Genomic_DNA"/>
</dbReference>
<sequence length="107" mass="12411">MRDYERRLPNREANARTNPQLTRPRSRQTPFASRPEGYVPRTADRSLLAQHGRCYKCSEHRHRIHECTNPQMKEMLRLPSRGAAKVNNATMESDDDESTVVEGKEMS</sequence>
<feature type="compositionally biased region" description="Basic and acidic residues" evidence="1">
    <location>
        <begin position="1"/>
        <end position="14"/>
    </location>
</feature>
<evidence type="ECO:0000313" key="2">
    <source>
        <dbReference type="EMBL" id="KAJ5199245.1"/>
    </source>
</evidence>
<proteinExistence type="predicted"/>